<evidence type="ECO:0000313" key="1">
    <source>
        <dbReference type="EMBL" id="MEE7492737.1"/>
    </source>
</evidence>
<dbReference type="Proteomes" id="UP001355206">
    <property type="component" value="Unassembled WGS sequence"/>
</dbReference>
<name>A0ABU7TTV5_9HYPH</name>
<keyword evidence="2" id="KW-1185">Reference proteome</keyword>
<dbReference type="EMBL" id="MLCA01000010">
    <property type="protein sequence ID" value="MEE7492737.1"/>
    <property type="molecule type" value="Genomic_DNA"/>
</dbReference>
<protein>
    <submittedName>
        <fullName evidence="1">Uncharacterized protein</fullName>
    </submittedName>
</protein>
<organism evidence="1 2">
    <name type="scientific">Methylobacterium oryzae</name>
    <dbReference type="NCBI Taxonomy" id="334852"/>
    <lineage>
        <taxon>Bacteria</taxon>
        <taxon>Pseudomonadati</taxon>
        <taxon>Pseudomonadota</taxon>
        <taxon>Alphaproteobacteria</taxon>
        <taxon>Hyphomicrobiales</taxon>
        <taxon>Methylobacteriaceae</taxon>
        <taxon>Methylobacterium</taxon>
    </lineage>
</organism>
<evidence type="ECO:0000313" key="2">
    <source>
        <dbReference type="Proteomes" id="UP001355206"/>
    </source>
</evidence>
<accession>A0ABU7TTV5</accession>
<sequence>MVASKKSSQDPDARYALFDALSDLERRAQSAGAPDLTLRKIAEIRFLTGILRESVRPFPIAPLRTVLRARERGDRRRVSPAAAADLDAV</sequence>
<proteinExistence type="predicted"/>
<comment type="caution">
    <text evidence="1">The sequence shown here is derived from an EMBL/GenBank/DDBJ whole genome shotgun (WGS) entry which is preliminary data.</text>
</comment>
<gene>
    <name evidence="1" type="ORF">MOTC310_20540</name>
</gene>
<reference evidence="1 2" key="1">
    <citation type="journal article" date="2012" name="Genet. Mol. Biol.">
        <title>Analysis of 16S rRNA and mxaF genes revealing insights into Methylobacterium niche-specific plant association.</title>
        <authorList>
            <person name="Dourado M.N."/>
            <person name="Andreote F.D."/>
            <person name="Dini-Andreote F."/>
            <person name="Conti R."/>
            <person name="Araujo J.M."/>
            <person name="Araujo W.L."/>
        </authorList>
    </citation>
    <scope>NUCLEOTIDE SEQUENCE [LARGE SCALE GENOMIC DNA]</scope>
    <source>
        <strain evidence="1 2">TC3-10</strain>
    </source>
</reference>